<feature type="transmembrane region" description="Helical" evidence="6">
    <location>
        <begin position="40"/>
        <end position="61"/>
    </location>
</feature>
<keyword evidence="2" id="KW-1003">Cell membrane</keyword>
<dbReference type="RefSeq" id="WP_376883713.1">
    <property type="nucleotide sequence ID" value="NZ_JBHUHR010000012.1"/>
</dbReference>
<keyword evidence="4 6" id="KW-1133">Transmembrane helix</keyword>
<dbReference type="PANTHER" id="PTHR30086">
    <property type="entry name" value="ARGININE EXPORTER PROTEIN ARGO"/>
    <property type="match status" value="1"/>
</dbReference>
<dbReference type="InterPro" id="IPR001123">
    <property type="entry name" value="LeuE-type"/>
</dbReference>
<comment type="subcellular location">
    <subcellularLocation>
        <location evidence="1">Cell membrane</location>
        <topology evidence="1">Multi-pass membrane protein</topology>
    </subcellularLocation>
</comment>
<gene>
    <name evidence="7" type="ORF">ACFSKL_04040</name>
</gene>
<sequence>MINQALLEGVSMGLLLSAMIGPVFFTLIQNSIQNGFRNTAVLASGILLSDLIYVLATYFSISLFAENPYFEVVLGYGGALVLIGFGIVTFFKKDSQRPNTGGIGLLKPKKRTAFLKGFSINGINPFVLLFWISIAGVVNLKDSFSQWDIFLYYFGILFMVFGIDLLKGFVAKQLKPFVTQKFMVNMNRVVAVVLVVFGSRLILFAYEKHMLLGS</sequence>
<evidence type="ECO:0000256" key="2">
    <source>
        <dbReference type="ARBA" id="ARBA00022475"/>
    </source>
</evidence>
<evidence type="ECO:0000256" key="6">
    <source>
        <dbReference type="SAM" id="Phobius"/>
    </source>
</evidence>
<dbReference type="EMBL" id="JBHUHR010000012">
    <property type="protein sequence ID" value="MFD2033947.1"/>
    <property type="molecule type" value="Genomic_DNA"/>
</dbReference>
<reference evidence="8" key="1">
    <citation type="journal article" date="2019" name="Int. J. Syst. Evol. Microbiol.">
        <title>The Global Catalogue of Microorganisms (GCM) 10K type strain sequencing project: providing services to taxonomists for standard genome sequencing and annotation.</title>
        <authorList>
            <consortium name="The Broad Institute Genomics Platform"/>
            <consortium name="The Broad Institute Genome Sequencing Center for Infectious Disease"/>
            <person name="Wu L."/>
            <person name="Ma J."/>
        </authorList>
    </citation>
    <scope>NUCLEOTIDE SEQUENCE [LARGE SCALE GENOMIC DNA]</scope>
    <source>
        <strain evidence="8">CGMCC 1.15180</strain>
    </source>
</reference>
<feature type="transmembrane region" description="Helical" evidence="6">
    <location>
        <begin position="150"/>
        <end position="169"/>
    </location>
</feature>
<evidence type="ECO:0000313" key="7">
    <source>
        <dbReference type="EMBL" id="MFD2033947.1"/>
    </source>
</evidence>
<keyword evidence="3 6" id="KW-0812">Transmembrane</keyword>
<comment type="caution">
    <text evidence="7">The sequence shown here is derived from an EMBL/GenBank/DDBJ whole genome shotgun (WGS) entry which is preliminary data.</text>
</comment>
<keyword evidence="8" id="KW-1185">Reference proteome</keyword>
<evidence type="ECO:0000256" key="4">
    <source>
        <dbReference type="ARBA" id="ARBA00022989"/>
    </source>
</evidence>
<evidence type="ECO:0000256" key="3">
    <source>
        <dbReference type="ARBA" id="ARBA00022692"/>
    </source>
</evidence>
<name>A0ABW4VH20_9BACT</name>
<dbReference type="Proteomes" id="UP001597361">
    <property type="component" value="Unassembled WGS sequence"/>
</dbReference>
<accession>A0ABW4VH20</accession>
<keyword evidence="5 6" id="KW-0472">Membrane</keyword>
<protein>
    <submittedName>
        <fullName evidence="7">LysE family translocator</fullName>
    </submittedName>
</protein>
<evidence type="ECO:0000256" key="5">
    <source>
        <dbReference type="ARBA" id="ARBA00023136"/>
    </source>
</evidence>
<evidence type="ECO:0000313" key="8">
    <source>
        <dbReference type="Proteomes" id="UP001597361"/>
    </source>
</evidence>
<evidence type="ECO:0000256" key="1">
    <source>
        <dbReference type="ARBA" id="ARBA00004651"/>
    </source>
</evidence>
<feature type="transmembrane region" description="Helical" evidence="6">
    <location>
        <begin position="73"/>
        <end position="92"/>
    </location>
</feature>
<feature type="transmembrane region" description="Helical" evidence="6">
    <location>
        <begin position="6"/>
        <end position="28"/>
    </location>
</feature>
<feature type="transmembrane region" description="Helical" evidence="6">
    <location>
        <begin position="113"/>
        <end position="138"/>
    </location>
</feature>
<dbReference type="Pfam" id="PF01810">
    <property type="entry name" value="LysE"/>
    <property type="match status" value="1"/>
</dbReference>
<dbReference type="PANTHER" id="PTHR30086:SF20">
    <property type="entry name" value="ARGININE EXPORTER PROTEIN ARGO-RELATED"/>
    <property type="match status" value="1"/>
</dbReference>
<organism evidence="7 8">
    <name type="scientific">Belliella marina</name>
    <dbReference type="NCBI Taxonomy" id="1644146"/>
    <lineage>
        <taxon>Bacteria</taxon>
        <taxon>Pseudomonadati</taxon>
        <taxon>Bacteroidota</taxon>
        <taxon>Cytophagia</taxon>
        <taxon>Cytophagales</taxon>
        <taxon>Cyclobacteriaceae</taxon>
        <taxon>Belliella</taxon>
    </lineage>
</organism>
<proteinExistence type="predicted"/>
<feature type="transmembrane region" description="Helical" evidence="6">
    <location>
        <begin position="189"/>
        <end position="206"/>
    </location>
</feature>